<name>A0A0U0WBL1_MYCBE</name>
<evidence type="ECO:0000313" key="2">
    <source>
        <dbReference type="Proteomes" id="UP000198875"/>
    </source>
</evidence>
<proteinExistence type="predicted"/>
<gene>
    <name evidence="1" type="ORF">BN971_03245</name>
</gene>
<dbReference type="EMBL" id="CSTD01000003">
    <property type="protein sequence ID" value="CPR11952.1"/>
    <property type="molecule type" value="Genomic_DNA"/>
</dbReference>
<accession>A0A0U0WBL1</accession>
<protein>
    <submittedName>
        <fullName evidence="1">Uncharacterized protein</fullName>
    </submittedName>
</protein>
<reference evidence="1 2" key="1">
    <citation type="submission" date="2015-03" db="EMBL/GenBank/DDBJ databases">
        <authorList>
            <person name="Murphy D."/>
        </authorList>
    </citation>
    <scope>NUCLEOTIDE SEQUENCE [LARGE SCALE GENOMIC DNA]</scope>
    <source>
        <strain evidence="1 2">DSM 44277</strain>
    </source>
</reference>
<evidence type="ECO:0000313" key="1">
    <source>
        <dbReference type="EMBL" id="CPR11952.1"/>
    </source>
</evidence>
<dbReference type="AlphaFoldDB" id="A0A0U0WBL1"/>
<sequence>MAAQVKRCGRCDRRLRGAAVEWVCDIELDEEGLGTVAEVYCPDCATATEHLAREVNDATVRYVWYGDKLARFPRVLEAQSN</sequence>
<dbReference type="Proteomes" id="UP000198875">
    <property type="component" value="Unassembled WGS sequence"/>
</dbReference>
<organism evidence="1 2">
    <name type="scientific">Mycobacterium bohemicum DSM 44277</name>
    <dbReference type="NCBI Taxonomy" id="1236609"/>
    <lineage>
        <taxon>Bacteria</taxon>
        <taxon>Bacillati</taxon>
        <taxon>Actinomycetota</taxon>
        <taxon>Actinomycetes</taxon>
        <taxon>Mycobacteriales</taxon>
        <taxon>Mycobacteriaceae</taxon>
        <taxon>Mycobacterium</taxon>
    </lineage>
</organism>